<organism evidence="3 4">
    <name type="scientific">Anaerocolumna jejuensis DSM 15929</name>
    <dbReference type="NCBI Taxonomy" id="1121322"/>
    <lineage>
        <taxon>Bacteria</taxon>
        <taxon>Bacillati</taxon>
        <taxon>Bacillota</taxon>
        <taxon>Clostridia</taxon>
        <taxon>Lachnospirales</taxon>
        <taxon>Lachnospiraceae</taxon>
        <taxon>Anaerocolumna</taxon>
    </lineage>
</organism>
<dbReference type="RefSeq" id="WP_170866684.1">
    <property type="nucleotide sequence ID" value="NZ_FRAC01000018.1"/>
</dbReference>
<dbReference type="STRING" id="1121322.SAMN02745136_03541"/>
<proteinExistence type="predicted"/>
<evidence type="ECO:0000259" key="2">
    <source>
        <dbReference type="Pfam" id="PF13358"/>
    </source>
</evidence>
<evidence type="ECO:0000256" key="1">
    <source>
        <dbReference type="SAM" id="Coils"/>
    </source>
</evidence>
<dbReference type="Pfam" id="PF13358">
    <property type="entry name" value="DDE_3"/>
    <property type="match status" value="1"/>
</dbReference>
<name>A0A1M6VWN9_9FIRM</name>
<keyword evidence="3" id="KW-0540">Nuclease</keyword>
<keyword evidence="3" id="KW-0378">Hydrolase</keyword>
<protein>
    <submittedName>
        <fullName evidence="3">DDE superfamily endonuclease</fullName>
    </submittedName>
</protein>
<keyword evidence="4" id="KW-1185">Reference proteome</keyword>
<dbReference type="AlphaFoldDB" id="A0A1M6VWN9"/>
<dbReference type="EMBL" id="FRAC01000018">
    <property type="protein sequence ID" value="SHK85913.1"/>
    <property type="molecule type" value="Genomic_DNA"/>
</dbReference>
<accession>A0A1M6VWN9</accession>
<reference evidence="3 4" key="1">
    <citation type="submission" date="2016-11" db="EMBL/GenBank/DDBJ databases">
        <authorList>
            <person name="Jaros S."/>
            <person name="Januszkiewicz K."/>
            <person name="Wedrychowicz H."/>
        </authorList>
    </citation>
    <scope>NUCLEOTIDE SEQUENCE [LARGE SCALE GENOMIC DNA]</scope>
    <source>
        <strain evidence="3 4">DSM 15929</strain>
    </source>
</reference>
<dbReference type="InterPro" id="IPR038717">
    <property type="entry name" value="Tc1-like_DDE_dom"/>
</dbReference>
<dbReference type="Proteomes" id="UP000184386">
    <property type="component" value="Unassembled WGS sequence"/>
</dbReference>
<feature type="non-terminal residue" evidence="3">
    <location>
        <position position="1"/>
    </location>
</feature>
<gene>
    <name evidence="3" type="ORF">SAMN02745136_03541</name>
</gene>
<feature type="domain" description="Tc1-like transposase DDE" evidence="2">
    <location>
        <begin position="2"/>
        <end position="41"/>
    </location>
</feature>
<sequence>AKRLEIHYTPKHGSWLNIAEIELNVMTRQCLKRRISEIEKLSQQLSAWEQERNSSKATVQWQFKTTDARIKLASLYPKLIRPVIDLASH</sequence>
<feature type="coiled-coil region" evidence="1">
    <location>
        <begin position="31"/>
        <end position="58"/>
    </location>
</feature>
<keyword evidence="1" id="KW-0175">Coiled coil</keyword>
<dbReference type="GO" id="GO:0004519">
    <property type="term" value="F:endonuclease activity"/>
    <property type="evidence" value="ECO:0007669"/>
    <property type="project" value="UniProtKB-KW"/>
</dbReference>
<evidence type="ECO:0000313" key="3">
    <source>
        <dbReference type="EMBL" id="SHK85913.1"/>
    </source>
</evidence>
<evidence type="ECO:0000313" key="4">
    <source>
        <dbReference type="Proteomes" id="UP000184386"/>
    </source>
</evidence>
<keyword evidence="3" id="KW-0255">Endonuclease</keyword>